<dbReference type="EMBL" id="JANJYJ010000004">
    <property type="protein sequence ID" value="KAK3220658.1"/>
    <property type="molecule type" value="Genomic_DNA"/>
</dbReference>
<gene>
    <name evidence="3" type="ORF">Dsin_014628</name>
</gene>
<dbReference type="SMART" id="SM00948">
    <property type="entry name" value="Proteasome_A_N"/>
    <property type="match status" value="1"/>
</dbReference>
<reference evidence="3" key="1">
    <citation type="journal article" date="2023" name="Plant J.">
        <title>Genome sequences and population genomics provide insights into the demographic history, inbreeding, and mutation load of two 'living fossil' tree species of Dipteronia.</title>
        <authorList>
            <person name="Feng Y."/>
            <person name="Comes H.P."/>
            <person name="Chen J."/>
            <person name="Zhu S."/>
            <person name="Lu R."/>
            <person name="Zhang X."/>
            <person name="Li P."/>
            <person name="Qiu J."/>
            <person name="Olsen K.M."/>
            <person name="Qiu Y."/>
        </authorList>
    </citation>
    <scope>NUCLEOTIDE SEQUENCE</scope>
    <source>
        <strain evidence="3">NBL</strain>
    </source>
</reference>
<dbReference type="GO" id="GO:0006511">
    <property type="term" value="P:ubiquitin-dependent protein catabolic process"/>
    <property type="evidence" value="ECO:0007669"/>
    <property type="project" value="InterPro"/>
</dbReference>
<dbReference type="SUPFAM" id="SSF56235">
    <property type="entry name" value="N-terminal nucleophile aminohydrolases (Ntn hydrolases)"/>
    <property type="match status" value="1"/>
</dbReference>
<dbReference type="InterPro" id="IPR001353">
    <property type="entry name" value="Proteasome_sua/b"/>
</dbReference>
<dbReference type="InterPro" id="IPR000426">
    <property type="entry name" value="Proteasome_asu_N"/>
</dbReference>
<evidence type="ECO:0000256" key="1">
    <source>
        <dbReference type="ARBA" id="ARBA00022942"/>
    </source>
</evidence>
<dbReference type="InterPro" id="IPR050115">
    <property type="entry name" value="Proteasome_alpha"/>
</dbReference>
<evidence type="ECO:0000313" key="3">
    <source>
        <dbReference type="EMBL" id="KAK3220658.1"/>
    </source>
</evidence>
<dbReference type="Gene3D" id="3.60.20.10">
    <property type="entry name" value="Glutamine Phosphoribosylpyrophosphate, subunit 1, domain 1"/>
    <property type="match status" value="1"/>
</dbReference>
<keyword evidence="1" id="KW-0647">Proteasome</keyword>
<dbReference type="Pfam" id="PF10584">
    <property type="entry name" value="Proteasome_A_N"/>
    <property type="match status" value="1"/>
</dbReference>
<accession>A0AAE0EA02</accession>
<proteinExistence type="predicted"/>
<comment type="caution">
    <text evidence="3">The sequence shown here is derived from an EMBL/GenBank/DDBJ whole genome shotgun (WGS) entry which is preliminary data.</text>
</comment>
<dbReference type="GO" id="GO:0019773">
    <property type="term" value="C:proteasome core complex, alpha-subunit complex"/>
    <property type="evidence" value="ECO:0007669"/>
    <property type="project" value="InterPro"/>
</dbReference>
<dbReference type="Pfam" id="PF00227">
    <property type="entry name" value="Proteasome"/>
    <property type="match status" value="1"/>
</dbReference>
<organism evidence="3 4">
    <name type="scientific">Dipteronia sinensis</name>
    <dbReference type="NCBI Taxonomy" id="43782"/>
    <lineage>
        <taxon>Eukaryota</taxon>
        <taxon>Viridiplantae</taxon>
        <taxon>Streptophyta</taxon>
        <taxon>Embryophyta</taxon>
        <taxon>Tracheophyta</taxon>
        <taxon>Spermatophyta</taxon>
        <taxon>Magnoliopsida</taxon>
        <taxon>eudicotyledons</taxon>
        <taxon>Gunneridae</taxon>
        <taxon>Pentapetalae</taxon>
        <taxon>rosids</taxon>
        <taxon>malvids</taxon>
        <taxon>Sapindales</taxon>
        <taxon>Sapindaceae</taxon>
        <taxon>Hippocastanoideae</taxon>
        <taxon>Acereae</taxon>
        <taxon>Dipteronia</taxon>
    </lineage>
</organism>
<protein>
    <recommendedName>
        <fullName evidence="2">Proteasome alpha-type subunits domain-containing protein</fullName>
    </recommendedName>
</protein>
<evidence type="ECO:0000313" key="4">
    <source>
        <dbReference type="Proteomes" id="UP001281410"/>
    </source>
</evidence>
<dbReference type="Proteomes" id="UP001281410">
    <property type="component" value="Unassembled WGS sequence"/>
</dbReference>
<dbReference type="PANTHER" id="PTHR11599">
    <property type="entry name" value="PROTEASOME SUBUNIT ALPHA/BETA"/>
    <property type="match status" value="1"/>
</dbReference>
<feature type="domain" description="Proteasome alpha-type subunits" evidence="2">
    <location>
        <begin position="5"/>
        <end position="27"/>
    </location>
</feature>
<keyword evidence="4" id="KW-1185">Reference proteome</keyword>
<dbReference type="AlphaFoldDB" id="A0AAE0EA02"/>
<name>A0AAE0EA02_9ROSI</name>
<sequence>MAARYDRVITVFSPNGHLFQVEYCLESVCKGNATIGIRGFDIVVLGVEKKSTANLQDFRMVRKIVSLDNHVALACVGLKAADARVLINRARIECQSHRLTLVFVSCIFDDIPPNTKNQVHFSWGLKSRDGSGSDQSYLIYKT</sequence>
<dbReference type="InterPro" id="IPR029055">
    <property type="entry name" value="Ntn_hydrolases_N"/>
</dbReference>
<evidence type="ECO:0000259" key="2">
    <source>
        <dbReference type="SMART" id="SM00948"/>
    </source>
</evidence>